<name>A0ABR2LTS8_9ASPA</name>
<dbReference type="EMBL" id="JBBWWR010000015">
    <property type="protein sequence ID" value="KAK8950310.1"/>
    <property type="molecule type" value="Genomic_DNA"/>
</dbReference>
<keyword evidence="4" id="KW-1185">Reference proteome</keyword>
<protein>
    <recommendedName>
        <fullName evidence="2">Putative plant transposon protein domain-containing protein</fullName>
    </recommendedName>
</protein>
<evidence type="ECO:0000313" key="4">
    <source>
        <dbReference type="Proteomes" id="UP001412067"/>
    </source>
</evidence>
<feature type="region of interest" description="Disordered" evidence="1">
    <location>
        <begin position="275"/>
        <end position="319"/>
    </location>
</feature>
<feature type="compositionally biased region" description="Acidic residues" evidence="1">
    <location>
        <begin position="285"/>
        <end position="319"/>
    </location>
</feature>
<proteinExistence type="predicted"/>
<dbReference type="Pfam" id="PF20167">
    <property type="entry name" value="Transposase_32"/>
    <property type="match status" value="1"/>
</dbReference>
<evidence type="ECO:0000259" key="2">
    <source>
        <dbReference type="Pfam" id="PF20167"/>
    </source>
</evidence>
<reference evidence="3 4" key="1">
    <citation type="journal article" date="2022" name="Nat. Plants">
        <title>Genomes of leafy and leafless Platanthera orchids illuminate the evolution of mycoheterotrophy.</title>
        <authorList>
            <person name="Li M.H."/>
            <person name="Liu K.W."/>
            <person name="Li Z."/>
            <person name="Lu H.C."/>
            <person name="Ye Q.L."/>
            <person name="Zhang D."/>
            <person name="Wang J.Y."/>
            <person name="Li Y.F."/>
            <person name="Zhong Z.M."/>
            <person name="Liu X."/>
            <person name="Yu X."/>
            <person name="Liu D.K."/>
            <person name="Tu X.D."/>
            <person name="Liu B."/>
            <person name="Hao Y."/>
            <person name="Liao X.Y."/>
            <person name="Jiang Y.T."/>
            <person name="Sun W.H."/>
            <person name="Chen J."/>
            <person name="Chen Y.Q."/>
            <person name="Ai Y."/>
            <person name="Zhai J.W."/>
            <person name="Wu S.S."/>
            <person name="Zhou Z."/>
            <person name="Hsiao Y.Y."/>
            <person name="Wu W.L."/>
            <person name="Chen Y.Y."/>
            <person name="Lin Y.F."/>
            <person name="Hsu J.L."/>
            <person name="Li C.Y."/>
            <person name="Wang Z.W."/>
            <person name="Zhao X."/>
            <person name="Zhong W.Y."/>
            <person name="Ma X.K."/>
            <person name="Ma L."/>
            <person name="Huang J."/>
            <person name="Chen G.Z."/>
            <person name="Huang M.Z."/>
            <person name="Huang L."/>
            <person name="Peng D.H."/>
            <person name="Luo Y.B."/>
            <person name="Zou S.Q."/>
            <person name="Chen S.P."/>
            <person name="Lan S."/>
            <person name="Tsai W.C."/>
            <person name="Van de Peer Y."/>
            <person name="Liu Z.J."/>
        </authorList>
    </citation>
    <scope>NUCLEOTIDE SEQUENCE [LARGE SCALE GENOMIC DNA]</scope>
    <source>
        <strain evidence="3">Lor288</strain>
    </source>
</reference>
<sequence>MEDEVVTVRGRLINISSNVINELYGVGADEELESLNYQITSDELAATICNTPDPEWSKRSMKALKSTSLSREAKVWLLFINATVMPTRHLNNVTLDRAELIYHILKGDKINVGAIISNHLKMNIREDKAKLLWFPTLITELCRQAGVVCGTEDLITQVRRPITGQVVEVNIKVGTEMDSGSKTPHKRIGSRPLTSWTGKRENVAVPSGEGVTLHKAMDSIEYIKVYLRCQHCYFSSRLDIMERKIDSLLKKAKLQEDVEPFRYQWQFNNKGELLAADGSTLGPTEFDEEERNQEEEVEPEGEEDQEMNEPEEDDEGGSD</sequence>
<gene>
    <name evidence="3" type="ORF">KSP40_PGU007245</name>
</gene>
<dbReference type="InterPro" id="IPR046796">
    <property type="entry name" value="Transposase_32_dom"/>
</dbReference>
<evidence type="ECO:0000256" key="1">
    <source>
        <dbReference type="SAM" id="MobiDB-lite"/>
    </source>
</evidence>
<comment type="caution">
    <text evidence="3">The sequence shown here is derived from an EMBL/GenBank/DDBJ whole genome shotgun (WGS) entry which is preliminary data.</text>
</comment>
<accession>A0ABR2LTS8</accession>
<evidence type="ECO:0000313" key="3">
    <source>
        <dbReference type="EMBL" id="KAK8950310.1"/>
    </source>
</evidence>
<dbReference type="Proteomes" id="UP001412067">
    <property type="component" value="Unassembled WGS sequence"/>
</dbReference>
<organism evidence="3 4">
    <name type="scientific">Platanthera guangdongensis</name>
    <dbReference type="NCBI Taxonomy" id="2320717"/>
    <lineage>
        <taxon>Eukaryota</taxon>
        <taxon>Viridiplantae</taxon>
        <taxon>Streptophyta</taxon>
        <taxon>Embryophyta</taxon>
        <taxon>Tracheophyta</taxon>
        <taxon>Spermatophyta</taxon>
        <taxon>Magnoliopsida</taxon>
        <taxon>Liliopsida</taxon>
        <taxon>Asparagales</taxon>
        <taxon>Orchidaceae</taxon>
        <taxon>Orchidoideae</taxon>
        <taxon>Orchideae</taxon>
        <taxon>Orchidinae</taxon>
        <taxon>Platanthera</taxon>
    </lineage>
</organism>
<feature type="domain" description="Putative plant transposon protein" evidence="2">
    <location>
        <begin position="3"/>
        <end position="147"/>
    </location>
</feature>